<dbReference type="EMBL" id="JARPOI010000012">
    <property type="protein sequence ID" value="KAJ9166042.1"/>
    <property type="molecule type" value="Genomic_DNA"/>
</dbReference>
<dbReference type="Gene3D" id="1.10.630.10">
    <property type="entry name" value="Cytochrome P450"/>
    <property type="match status" value="1"/>
</dbReference>
<dbReference type="Proteomes" id="UP001174677">
    <property type="component" value="Chromosome 12"/>
</dbReference>
<name>A0ABQ9LDQ9_HEVBR</name>
<keyword evidence="10" id="KW-1185">Reference proteome</keyword>
<reference evidence="9 10" key="1">
    <citation type="journal article" date="2023" name="Plant Biotechnol. J.">
        <title>Chromosome-level wild Hevea brasiliensis genome provides new tools for genomic-assisted breeding and valuable loci to elevate rubber yield.</title>
        <authorList>
            <person name="Cheng H."/>
            <person name="Song X."/>
            <person name="Hu Y."/>
            <person name="Wu T."/>
            <person name="Yang Q."/>
            <person name="An Z."/>
            <person name="Feng S."/>
            <person name="Deng Z."/>
            <person name="Wu W."/>
            <person name="Zeng X."/>
            <person name="Tu M."/>
            <person name="Wang X."/>
            <person name="Huang H."/>
        </authorList>
    </citation>
    <scope>NUCLEOTIDE SEQUENCE [LARGE SCALE GENOMIC DNA]</scope>
    <source>
        <strain evidence="9">MT/VB/25A 57/8</strain>
    </source>
</reference>
<keyword evidence="7" id="KW-0503">Monooxygenase</keyword>
<evidence type="ECO:0000256" key="1">
    <source>
        <dbReference type="ARBA" id="ARBA00004167"/>
    </source>
</evidence>
<keyword evidence="5 8" id="KW-1133">Transmembrane helix</keyword>
<dbReference type="PROSITE" id="PS00086">
    <property type="entry name" value="CYTOCHROME_P450"/>
    <property type="match status" value="1"/>
</dbReference>
<proteinExistence type="inferred from homology"/>
<dbReference type="PANTHER" id="PTHR24286">
    <property type="entry name" value="CYTOCHROME P450 26"/>
    <property type="match status" value="1"/>
</dbReference>
<evidence type="ECO:0000313" key="10">
    <source>
        <dbReference type="Proteomes" id="UP001174677"/>
    </source>
</evidence>
<evidence type="ECO:0000256" key="6">
    <source>
        <dbReference type="ARBA" id="ARBA00023004"/>
    </source>
</evidence>
<comment type="caution">
    <text evidence="9">The sequence shown here is derived from an EMBL/GenBank/DDBJ whole genome shotgun (WGS) entry which is preliminary data.</text>
</comment>
<dbReference type="InterPro" id="IPR001128">
    <property type="entry name" value="Cyt_P450"/>
</dbReference>
<evidence type="ECO:0000313" key="9">
    <source>
        <dbReference type="EMBL" id="KAJ9166042.1"/>
    </source>
</evidence>
<protein>
    <submittedName>
        <fullName evidence="9">Uncharacterized protein</fullName>
    </submittedName>
</protein>
<keyword evidence="7" id="KW-0349">Heme</keyword>
<dbReference type="Pfam" id="PF00067">
    <property type="entry name" value="p450"/>
    <property type="match status" value="1"/>
</dbReference>
<keyword evidence="8" id="KW-0472">Membrane</keyword>
<dbReference type="SUPFAM" id="SSF48264">
    <property type="entry name" value="Cytochrome P450"/>
    <property type="match status" value="1"/>
</dbReference>
<evidence type="ECO:0000256" key="7">
    <source>
        <dbReference type="RuleBase" id="RU000461"/>
    </source>
</evidence>
<comment type="subcellular location">
    <subcellularLocation>
        <location evidence="1">Membrane</location>
        <topology evidence="1">Single-pass membrane protein</topology>
    </subcellularLocation>
</comment>
<keyword evidence="4 7" id="KW-0479">Metal-binding</keyword>
<dbReference type="CDD" id="cd11043">
    <property type="entry name" value="CYP90-like"/>
    <property type="match status" value="1"/>
</dbReference>
<keyword evidence="7" id="KW-0560">Oxidoreductase</keyword>
<evidence type="ECO:0000256" key="5">
    <source>
        <dbReference type="ARBA" id="ARBA00022989"/>
    </source>
</evidence>
<dbReference type="InterPro" id="IPR002401">
    <property type="entry name" value="Cyt_P450_E_grp-I"/>
</dbReference>
<dbReference type="PRINTS" id="PR00385">
    <property type="entry name" value="P450"/>
</dbReference>
<feature type="transmembrane region" description="Helical" evidence="8">
    <location>
        <begin position="6"/>
        <end position="29"/>
    </location>
</feature>
<sequence>MLNSLLWPHANTCLCFYAAVVLCVLVFLIGQLVKMLLSPYQESMPQIPPGSQGLPLIGETLQFMAAINSAKGFYDFVRIRSLRYGNCFKTSIFGQTHVFVSSTESAKAILNNDSGKFTKRYIKSIAELVGDQSLLCASHQHHKLIRSRLINLFSTTSLSLFIQQFDKLLVKSLHTWENEGTIIVLDQALKITFKAMCKMLMSIEDGQELVILQQDIAHVCEAMLAFPLRFPWTRFYKGLKARKRIMSTLEKIMAERRRCSLPNNQQDFLQHLMIGNDDKSCSEQVSRLTDSEIKDNILTMIIAGQDTTASAITWMVKFLGENQNVLDRLYAEQFHIADKTSKRPFVTLEDLNEMPYASKVVKESLRLASIVPWFPRLSLDECEIEGFKIMKGWNINIDAKSIHLDPILYEEPNTFNPSRFDDDSKPYSFVAFGMGGRTCLGMNMARAMMLVFLHRLVTTYKWKVIDSDSSIEKWALFSRLRTGCPIHVSRINTN</sequence>
<evidence type="ECO:0000256" key="3">
    <source>
        <dbReference type="ARBA" id="ARBA00022692"/>
    </source>
</evidence>
<gene>
    <name evidence="9" type="ORF">P3X46_020843</name>
</gene>
<dbReference type="PRINTS" id="PR00463">
    <property type="entry name" value="EP450I"/>
</dbReference>
<dbReference type="InterPro" id="IPR036396">
    <property type="entry name" value="Cyt_P450_sf"/>
</dbReference>
<accession>A0ABQ9LDQ9</accession>
<keyword evidence="6 7" id="KW-0408">Iron</keyword>
<comment type="similarity">
    <text evidence="2 7">Belongs to the cytochrome P450 family.</text>
</comment>
<evidence type="ECO:0000256" key="2">
    <source>
        <dbReference type="ARBA" id="ARBA00010617"/>
    </source>
</evidence>
<evidence type="ECO:0000256" key="4">
    <source>
        <dbReference type="ARBA" id="ARBA00022723"/>
    </source>
</evidence>
<evidence type="ECO:0000256" key="8">
    <source>
        <dbReference type="SAM" id="Phobius"/>
    </source>
</evidence>
<keyword evidence="3 8" id="KW-0812">Transmembrane</keyword>
<dbReference type="InterPro" id="IPR017972">
    <property type="entry name" value="Cyt_P450_CS"/>
</dbReference>
<organism evidence="9 10">
    <name type="scientific">Hevea brasiliensis</name>
    <name type="common">Para rubber tree</name>
    <name type="synonym">Siphonia brasiliensis</name>
    <dbReference type="NCBI Taxonomy" id="3981"/>
    <lineage>
        <taxon>Eukaryota</taxon>
        <taxon>Viridiplantae</taxon>
        <taxon>Streptophyta</taxon>
        <taxon>Embryophyta</taxon>
        <taxon>Tracheophyta</taxon>
        <taxon>Spermatophyta</taxon>
        <taxon>Magnoliopsida</taxon>
        <taxon>eudicotyledons</taxon>
        <taxon>Gunneridae</taxon>
        <taxon>Pentapetalae</taxon>
        <taxon>rosids</taxon>
        <taxon>fabids</taxon>
        <taxon>Malpighiales</taxon>
        <taxon>Euphorbiaceae</taxon>
        <taxon>Crotonoideae</taxon>
        <taxon>Micrandreae</taxon>
        <taxon>Hevea</taxon>
    </lineage>
</organism>
<dbReference type="PANTHER" id="PTHR24286:SF189">
    <property type="entry name" value="CYTOCHROME P450, FAMILY 722, SUBFAMILY A, POLYPEPTIDE 1"/>
    <property type="match status" value="1"/>
</dbReference>